<keyword evidence="1" id="KW-0732">Signal</keyword>
<keyword evidence="3" id="KW-1185">Reference proteome</keyword>
<accession>A0A0H5DP58</accession>
<dbReference type="EMBL" id="CWGJ01000011">
    <property type="protein sequence ID" value="CRX38281.1"/>
    <property type="molecule type" value="Genomic_DNA"/>
</dbReference>
<proteinExistence type="predicted"/>
<feature type="signal peptide" evidence="1">
    <location>
        <begin position="1"/>
        <end position="19"/>
    </location>
</feature>
<evidence type="ECO:0008006" key="4">
    <source>
        <dbReference type="Google" id="ProtNLM"/>
    </source>
</evidence>
<reference evidence="3" key="1">
    <citation type="submission" date="2015-06" db="EMBL/GenBank/DDBJ databases">
        <authorList>
            <person name="Bertelli C."/>
        </authorList>
    </citation>
    <scope>NUCLEOTIDE SEQUENCE [LARGE SCALE GENOMIC DNA]</scope>
    <source>
        <strain evidence="3">CRIB-30</strain>
    </source>
</reference>
<evidence type="ECO:0000313" key="2">
    <source>
        <dbReference type="EMBL" id="CRX38281.1"/>
    </source>
</evidence>
<dbReference type="RefSeq" id="WP_098038125.1">
    <property type="nucleotide sequence ID" value="NZ_CWGJ01000011.1"/>
</dbReference>
<organism evidence="2 3">
    <name type="scientific">Estrella lausannensis</name>
    <dbReference type="NCBI Taxonomy" id="483423"/>
    <lineage>
        <taxon>Bacteria</taxon>
        <taxon>Pseudomonadati</taxon>
        <taxon>Chlamydiota</taxon>
        <taxon>Chlamydiia</taxon>
        <taxon>Parachlamydiales</taxon>
        <taxon>Candidatus Criblamydiaceae</taxon>
        <taxon>Estrella</taxon>
    </lineage>
</organism>
<dbReference type="OrthoDB" id="21536at2"/>
<gene>
    <name evidence="2" type="ORF">ELAC_0932</name>
</gene>
<protein>
    <recommendedName>
        <fullName evidence="4">Secreted protein</fullName>
    </recommendedName>
</protein>
<evidence type="ECO:0000256" key="1">
    <source>
        <dbReference type="SAM" id="SignalP"/>
    </source>
</evidence>
<dbReference type="AlphaFoldDB" id="A0A0H5DP58"/>
<feature type="chain" id="PRO_5005217759" description="Secreted protein" evidence="1">
    <location>
        <begin position="20"/>
        <end position="265"/>
    </location>
</feature>
<sequence length="265" mass="30367">MNLFRPLLLATLLFTSAFASEPTYYFKVEKHLEKHDRSRGQRCLREFLARGGSFHSYPFDISSFTIKEGDAVYPICSGGWCRSQTLHALLKPHSDSLVLFPPHAARLGWDPYNGQINRYRNYEGEKKHDEYALCFKREKELRMGFENDADWKAVEAAPTKEGLASIRAYYNEHYFGPGSSFKGKKGKRRVYITFASNAHVVLFRLLETNHSLKDVHIVALDLEDLVSSPLKEWNTTPRSKKAYQAFYDSLSKIIKVGTDGTSPQK</sequence>
<evidence type="ECO:0000313" key="3">
    <source>
        <dbReference type="Proteomes" id="UP000220251"/>
    </source>
</evidence>
<name>A0A0H5DP58_9BACT</name>
<dbReference type="Proteomes" id="UP000220251">
    <property type="component" value="Unassembled WGS sequence"/>
</dbReference>